<feature type="domain" description="Sulfatase N-terminal" evidence="6">
    <location>
        <begin position="23"/>
        <end position="372"/>
    </location>
</feature>
<evidence type="ECO:0000256" key="1">
    <source>
        <dbReference type="ARBA" id="ARBA00008779"/>
    </source>
</evidence>
<dbReference type="InterPro" id="IPR050738">
    <property type="entry name" value="Sulfatase"/>
</dbReference>
<dbReference type="PANTHER" id="PTHR42693">
    <property type="entry name" value="ARYLSULFATASE FAMILY MEMBER"/>
    <property type="match status" value="1"/>
</dbReference>
<comment type="similarity">
    <text evidence="1">Belongs to the sulfatase family.</text>
</comment>
<keyword evidence="4" id="KW-0106">Calcium</keyword>
<dbReference type="Proteomes" id="UP000557872">
    <property type="component" value="Unassembled WGS sequence"/>
</dbReference>
<name>A0A851GEM6_9BACT</name>
<feature type="signal peptide" evidence="5">
    <location>
        <begin position="1"/>
        <end position="19"/>
    </location>
</feature>
<gene>
    <name evidence="7" type="ORF">HW115_10240</name>
</gene>
<dbReference type="CDD" id="cd16143">
    <property type="entry name" value="ARS_like"/>
    <property type="match status" value="1"/>
</dbReference>
<evidence type="ECO:0000313" key="8">
    <source>
        <dbReference type="Proteomes" id="UP000557872"/>
    </source>
</evidence>
<dbReference type="InterPro" id="IPR024607">
    <property type="entry name" value="Sulfatase_CS"/>
</dbReference>
<evidence type="ECO:0000313" key="7">
    <source>
        <dbReference type="EMBL" id="NWK55993.1"/>
    </source>
</evidence>
<evidence type="ECO:0000256" key="2">
    <source>
        <dbReference type="ARBA" id="ARBA00022723"/>
    </source>
</evidence>
<dbReference type="InterPro" id="IPR017850">
    <property type="entry name" value="Alkaline_phosphatase_core_sf"/>
</dbReference>
<dbReference type="Pfam" id="PF00884">
    <property type="entry name" value="Sulfatase"/>
    <property type="match status" value="1"/>
</dbReference>
<evidence type="ECO:0000259" key="6">
    <source>
        <dbReference type="Pfam" id="PF00884"/>
    </source>
</evidence>
<evidence type="ECO:0000256" key="3">
    <source>
        <dbReference type="ARBA" id="ARBA00022801"/>
    </source>
</evidence>
<dbReference type="SUPFAM" id="SSF53649">
    <property type="entry name" value="Alkaline phosphatase-like"/>
    <property type="match status" value="1"/>
</dbReference>
<keyword evidence="2" id="KW-0479">Metal-binding</keyword>
<dbReference type="GO" id="GO:0046872">
    <property type="term" value="F:metal ion binding"/>
    <property type="evidence" value="ECO:0007669"/>
    <property type="project" value="UniProtKB-KW"/>
</dbReference>
<proteinExistence type="inferred from homology"/>
<comment type="caution">
    <text evidence="7">The sequence shown here is derived from an EMBL/GenBank/DDBJ whole genome shotgun (WGS) entry which is preliminary data.</text>
</comment>
<evidence type="ECO:0000256" key="4">
    <source>
        <dbReference type="ARBA" id="ARBA00022837"/>
    </source>
</evidence>
<evidence type="ECO:0000256" key="5">
    <source>
        <dbReference type="SAM" id="SignalP"/>
    </source>
</evidence>
<dbReference type="Gene3D" id="3.40.720.10">
    <property type="entry name" value="Alkaline Phosphatase, subunit A"/>
    <property type="match status" value="1"/>
</dbReference>
<dbReference type="PROSITE" id="PS00523">
    <property type="entry name" value="SULFATASE_1"/>
    <property type="match status" value="1"/>
</dbReference>
<dbReference type="PROSITE" id="PS00149">
    <property type="entry name" value="SULFATASE_2"/>
    <property type="match status" value="1"/>
</dbReference>
<dbReference type="GO" id="GO:0004065">
    <property type="term" value="F:arylsulfatase activity"/>
    <property type="evidence" value="ECO:0007669"/>
    <property type="project" value="TreeGrafter"/>
</dbReference>
<feature type="chain" id="PRO_5033064408" evidence="5">
    <location>
        <begin position="20"/>
        <end position="529"/>
    </location>
</feature>
<dbReference type="Gene3D" id="3.30.1120.10">
    <property type="match status" value="1"/>
</dbReference>
<dbReference type="EMBL" id="JACBAZ010000004">
    <property type="protein sequence ID" value="NWK55993.1"/>
    <property type="molecule type" value="Genomic_DNA"/>
</dbReference>
<keyword evidence="3" id="KW-0378">Hydrolase</keyword>
<organism evidence="7 8">
    <name type="scientific">Oceaniferula marina</name>
    <dbReference type="NCBI Taxonomy" id="2748318"/>
    <lineage>
        <taxon>Bacteria</taxon>
        <taxon>Pseudomonadati</taxon>
        <taxon>Verrucomicrobiota</taxon>
        <taxon>Verrucomicrobiia</taxon>
        <taxon>Verrucomicrobiales</taxon>
        <taxon>Verrucomicrobiaceae</taxon>
        <taxon>Oceaniferula</taxon>
    </lineage>
</organism>
<dbReference type="InterPro" id="IPR000917">
    <property type="entry name" value="Sulfatase_N"/>
</dbReference>
<accession>A0A851GEM6</accession>
<sequence length="529" mass="57709">MKSIQLLSFGFFFAVSVSAKQAPNIVLINADDLGYGDVSCYGASKIQTPNIDRLAADGRRFTDAHSSSAVCSPSRFGLMTGIYPSRVNLWGPLGSDQHLVIPTDQATIGSLLQEAGYRTAIIGKWHLGLTQGVADYNKPLVPGPKEVGFGYSFIVPTVNSGPPFVFAENGLVVGLDPNDPIKRGGKPNYAKKLPEKGGDKRFSGGKKAHELYDDFRIGTKLAEQSLKWINMQDDKPFFLCLMTTNIHHPFTPAERFQGTSQCGAYGDFVHELDWIVGEVVKAAEARGKANGRETLVIFTSDNGGMLNMTGQKAWTAGHRLNGDLLGYKFGAWEGGHRVPFIVKWPGKVPAGSETNNLVSQIDLLATFAEIIGQTAPTGVDSISQLDEFLGRNEKPLRKDLIVLSNSSNHISVRTKKWLYLPAPGPGGFSAKWGHHLTGGVAALAHTKQANSNVEKGQWKADAPRVQLYDLENDLGQSTNLARKHPELVKQLQQTVDRHRKQIADVPRLGWVAPGNKAAPQRKKKSRVKK</sequence>
<dbReference type="PANTHER" id="PTHR42693:SF53">
    <property type="entry name" value="ENDO-4-O-SULFATASE"/>
    <property type="match status" value="1"/>
</dbReference>
<reference evidence="7 8" key="1">
    <citation type="submission" date="2020-07" db="EMBL/GenBank/DDBJ databases">
        <title>Roseicoccus Jingziensis gen. nov., sp. nov., isolated from coastal seawater.</title>
        <authorList>
            <person name="Feng X."/>
        </authorList>
    </citation>
    <scope>NUCLEOTIDE SEQUENCE [LARGE SCALE GENOMIC DNA]</scope>
    <source>
        <strain evidence="7 8">N1E253</strain>
    </source>
</reference>
<dbReference type="AlphaFoldDB" id="A0A851GEM6"/>
<protein>
    <submittedName>
        <fullName evidence="7">Arylsulfatase</fullName>
    </submittedName>
</protein>
<keyword evidence="8" id="KW-1185">Reference proteome</keyword>
<keyword evidence="5" id="KW-0732">Signal</keyword>